<accession>A0A7L2TZW9</accession>
<dbReference type="PROSITE" id="PS50878">
    <property type="entry name" value="RT_POL"/>
    <property type="match status" value="1"/>
</dbReference>
<name>A0A7L2TZW9_POMRU</name>
<evidence type="ECO:0000313" key="2">
    <source>
        <dbReference type="EMBL" id="NXS38803.1"/>
    </source>
</evidence>
<dbReference type="EMBL" id="VYZT01087803">
    <property type="protein sequence ID" value="NXS38803.1"/>
    <property type="molecule type" value="Genomic_DNA"/>
</dbReference>
<reference evidence="2 3" key="1">
    <citation type="submission" date="2019-09" db="EMBL/GenBank/DDBJ databases">
        <title>Bird 10,000 Genomes (B10K) Project - Family phase.</title>
        <authorList>
            <person name="Zhang G."/>
        </authorList>
    </citation>
    <scope>NUCLEOTIDE SEQUENCE [LARGE SCALE GENOMIC DNA]</scope>
    <source>
        <strain evidence="2">B10K-DU-002-71</strain>
        <tissue evidence="2">Muscle</tissue>
    </source>
</reference>
<protein>
    <submittedName>
        <fullName evidence="2">PO21 protein</fullName>
    </submittedName>
</protein>
<dbReference type="InterPro" id="IPR000477">
    <property type="entry name" value="RT_dom"/>
</dbReference>
<keyword evidence="3" id="KW-1185">Reference proteome</keyword>
<dbReference type="OrthoDB" id="9902985at2759"/>
<dbReference type="Pfam" id="PF00078">
    <property type="entry name" value="RVT_1"/>
    <property type="match status" value="1"/>
</dbReference>
<organism evidence="2 3">
    <name type="scientific">Pomatostomus ruficeps</name>
    <name type="common">Chestnut-crowned babbler</name>
    <dbReference type="NCBI Taxonomy" id="9176"/>
    <lineage>
        <taxon>Eukaryota</taxon>
        <taxon>Metazoa</taxon>
        <taxon>Chordata</taxon>
        <taxon>Craniata</taxon>
        <taxon>Vertebrata</taxon>
        <taxon>Euteleostomi</taxon>
        <taxon>Archelosauria</taxon>
        <taxon>Archosauria</taxon>
        <taxon>Dinosauria</taxon>
        <taxon>Saurischia</taxon>
        <taxon>Theropoda</taxon>
        <taxon>Coelurosauria</taxon>
        <taxon>Aves</taxon>
        <taxon>Neognathae</taxon>
        <taxon>Neoaves</taxon>
        <taxon>Telluraves</taxon>
        <taxon>Australaves</taxon>
        <taxon>Passeriformes</taxon>
        <taxon>Sylvioidea</taxon>
        <taxon>Timaliidae</taxon>
        <taxon>Pomatostomus</taxon>
    </lineage>
</organism>
<dbReference type="SUPFAM" id="SSF56672">
    <property type="entry name" value="DNA/RNA polymerases"/>
    <property type="match status" value="1"/>
</dbReference>
<dbReference type="AlphaFoldDB" id="A0A7L2TZW9"/>
<feature type="non-terminal residue" evidence="2">
    <location>
        <position position="1"/>
    </location>
</feature>
<proteinExistence type="predicted"/>
<evidence type="ECO:0000259" key="1">
    <source>
        <dbReference type="PROSITE" id="PS50878"/>
    </source>
</evidence>
<dbReference type="Proteomes" id="UP000583496">
    <property type="component" value="Unassembled WGS sequence"/>
</dbReference>
<evidence type="ECO:0000313" key="3">
    <source>
        <dbReference type="Proteomes" id="UP000583496"/>
    </source>
</evidence>
<feature type="non-terminal residue" evidence="2">
    <location>
        <position position="73"/>
    </location>
</feature>
<comment type="caution">
    <text evidence="2">The sequence shown here is derived from an EMBL/GenBank/DDBJ whole genome shotgun (WGS) entry which is preliminary data.</text>
</comment>
<sequence>PMSPLLFNLAMDPLLCKLEECGKGYHQGTNSITAMAFADDLVLLSDSWENMKQNIKILEAFCDLTGLKTQGEK</sequence>
<gene>
    <name evidence="2" type="primary">Po21</name>
    <name evidence="2" type="ORF">POSRUF_R14750</name>
</gene>
<feature type="domain" description="Reverse transcriptase" evidence="1">
    <location>
        <begin position="1"/>
        <end position="73"/>
    </location>
</feature>
<dbReference type="InterPro" id="IPR043502">
    <property type="entry name" value="DNA/RNA_pol_sf"/>
</dbReference>